<dbReference type="EMBL" id="AFYH01101337">
    <property type="status" value="NOT_ANNOTATED_CDS"/>
    <property type="molecule type" value="Genomic_DNA"/>
</dbReference>
<dbReference type="SMART" id="SM00406">
    <property type="entry name" value="IGv"/>
    <property type="match status" value="1"/>
</dbReference>
<feature type="transmembrane region" description="Helical" evidence="15">
    <location>
        <begin position="155"/>
        <end position="178"/>
    </location>
</feature>
<gene>
    <name evidence="18" type="primary">MPZ</name>
</gene>
<dbReference type="Gene3D" id="2.60.40.10">
    <property type="entry name" value="Immunoglobulins"/>
    <property type="match status" value="1"/>
</dbReference>
<keyword evidence="6 16" id="KW-0732">Signal</keyword>
<dbReference type="Bgee" id="ENSLACG00000012390">
    <property type="expression patterns" value="Expressed in pectoral fin and 5 other cell types or tissues"/>
</dbReference>
<dbReference type="SUPFAM" id="SSF48726">
    <property type="entry name" value="Immunoglobulin"/>
    <property type="match status" value="1"/>
</dbReference>
<keyword evidence="9" id="KW-1015">Disulfide bond</keyword>
<dbReference type="InterPro" id="IPR007110">
    <property type="entry name" value="Ig-like_dom"/>
</dbReference>
<evidence type="ECO:0000256" key="12">
    <source>
        <dbReference type="ARBA" id="ARBA00029587"/>
    </source>
</evidence>
<sequence>ASSQKPLSHPLMILITPLYLAVFSSTLAIEVYTHKEIQGIVGSEVTLYCSFWSREYITEDATLSWSFRPDGARDSISIFHYSSNQEFPDTEGTFKDRIEWVGNMNRKDGTIIIKNLDYNDNGTFTCDAKNPPDIVGSPSSVRLVVYDRAPLKAGVVTGAIIGAFLGLVLVIVALVYFVKFLLRKPAFPVKDISVVEKGKAGKPGKAGSQLGRQSPLYATVEQLTKGKSLSDKKSKGTTESKKDKK</sequence>
<organism evidence="18 19">
    <name type="scientific">Latimeria chalumnae</name>
    <name type="common">Coelacanth</name>
    <dbReference type="NCBI Taxonomy" id="7897"/>
    <lineage>
        <taxon>Eukaryota</taxon>
        <taxon>Metazoa</taxon>
        <taxon>Chordata</taxon>
        <taxon>Craniata</taxon>
        <taxon>Vertebrata</taxon>
        <taxon>Euteleostomi</taxon>
        <taxon>Coelacanthiformes</taxon>
        <taxon>Coelacanthidae</taxon>
        <taxon>Latimeria</taxon>
    </lineage>
</organism>
<dbReference type="FunFam" id="2.60.40.10:FF:000193">
    <property type="entry name" value="Myelin protein zero-like 1 like"/>
    <property type="match status" value="1"/>
</dbReference>
<feature type="domain" description="Ig-like" evidence="17">
    <location>
        <begin position="10"/>
        <end position="144"/>
    </location>
</feature>
<keyword evidence="8 15" id="KW-0472">Membrane</keyword>
<dbReference type="eggNOG" id="ENOG502QVJ0">
    <property type="taxonomic scope" value="Eukaryota"/>
</dbReference>
<dbReference type="EMBL" id="AFYH01101338">
    <property type="status" value="NOT_ANNOTATED_CDS"/>
    <property type="molecule type" value="Genomic_DNA"/>
</dbReference>
<dbReference type="InterPro" id="IPR013783">
    <property type="entry name" value="Ig-like_fold"/>
</dbReference>
<evidence type="ECO:0000256" key="6">
    <source>
        <dbReference type="ARBA" id="ARBA00022729"/>
    </source>
</evidence>
<dbReference type="GO" id="GO:0005886">
    <property type="term" value="C:plasma membrane"/>
    <property type="evidence" value="ECO:0007669"/>
    <property type="project" value="UniProtKB-SubCell"/>
</dbReference>
<evidence type="ECO:0000256" key="11">
    <source>
        <dbReference type="ARBA" id="ARBA00023319"/>
    </source>
</evidence>
<dbReference type="EMBL" id="AFYH01101339">
    <property type="status" value="NOT_ANNOTATED_CDS"/>
    <property type="molecule type" value="Genomic_DNA"/>
</dbReference>
<dbReference type="OMA" id="WVGDPHW"/>
<keyword evidence="10" id="KW-0325">Glycoprotein</keyword>
<evidence type="ECO:0000256" key="15">
    <source>
        <dbReference type="SAM" id="Phobius"/>
    </source>
</evidence>
<comment type="subcellular location">
    <subcellularLocation>
        <location evidence="1">Cell membrane</location>
        <topology evidence="1">Single-pass type I membrane protein</topology>
    </subcellularLocation>
</comment>
<evidence type="ECO:0000313" key="18">
    <source>
        <dbReference type="Ensembl" id="ENSLACP00000014076.1"/>
    </source>
</evidence>
<accession>H3AWQ5</accession>
<dbReference type="InParanoid" id="H3AWQ5"/>
<feature type="region of interest" description="Disordered" evidence="14">
    <location>
        <begin position="223"/>
        <end position="245"/>
    </location>
</feature>
<proteinExistence type="inferred from homology"/>
<reference evidence="18" key="2">
    <citation type="submission" date="2025-08" db="UniProtKB">
        <authorList>
            <consortium name="Ensembl"/>
        </authorList>
    </citation>
    <scope>IDENTIFICATION</scope>
</reference>
<evidence type="ECO:0000256" key="9">
    <source>
        <dbReference type="ARBA" id="ARBA00023157"/>
    </source>
</evidence>
<reference evidence="18" key="3">
    <citation type="submission" date="2025-09" db="UniProtKB">
        <authorList>
            <consortium name="Ensembl"/>
        </authorList>
    </citation>
    <scope>IDENTIFICATION</scope>
</reference>
<comment type="similarity">
    <text evidence="2">Belongs to the myelin P0 protein family.</text>
</comment>
<evidence type="ECO:0000256" key="5">
    <source>
        <dbReference type="ARBA" id="ARBA00022692"/>
    </source>
</evidence>
<evidence type="ECO:0000256" key="8">
    <source>
        <dbReference type="ARBA" id="ARBA00023136"/>
    </source>
</evidence>
<dbReference type="FunCoup" id="H3AWQ5">
    <property type="interactions" value="694"/>
</dbReference>
<dbReference type="PRINTS" id="PR00213">
    <property type="entry name" value="MYELINP0"/>
</dbReference>
<dbReference type="InterPro" id="IPR013106">
    <property type="entry name" value="Ig_V-set"/>
</dbReference>
<dbReference type="PANTHER" id="PTHR13869:SF7">
    <property type="entry name" value="MYELIN PROTEIN P0"/>
    <property type="match status" value="1"/>
</dbReference>
<evidence type="ECO:0000256" key="4">
    <source>
        <dbReference type="ARBA" id="ARBA00022475"/>
    </source>
</evidence>
<evidence type="ECO:0000256" key="10">
    <source>
        <dbReference type="ARBA" id="ARBA00023180"/>
    </source>
</evidence>
<feature type="signal peptide" evidence="16">
    <location>
        <begin position="1"/>
        <end position="28"/>
    </location>
</feature>
<protein>
    <recommendedName>
        <fullName evidence="3">Myelin protein P0</fullName>
    </recommendedName>
    <alternativeName>
        <fullName evidence="13">Myelin peripheral protein</fullName>
    </alternativeName>
    <alternativeName>
        <fullName evidence="12">Myelin protein zero</fullName>
    </alternativeName>
</protein>
<evidence type="ECO:0000256" key="13">
    <source>
        <dbReference type="ARBA" id="ARBA00032781"/>
    </source>
</evidence>
<dbReference type="Proteomes" id="UP000008672">
    <property type="component" value="Unassembled WGS sequence"/>
</dbReference>
<keyword evidence="19" id="KW-1185">Reference proteome</keyword>
<evidence type="ECO:0000313" key="19">
    <source>
        <dbReference type="Proteomes" id="UP000008672"/>
    </source>
</evidence>
<dbReference type="AlphaFoldDB" id="H3AWQ5"/>
<evidence type="ECO:0000256" key="7">
    <source>
        <dbReference type="ARBA" id="ARBA00022989"/>
    </source>
</evidence>
<dbReference type="InterPro" id="IPR000920">
    <property type="entry name" value="Myelin_P0-rel"/>
</dbReference>
<keyword evidence="7 15" id="KW-1133">Transmembrane helix</keyword>
<keyword evidence="11" id="KW-0393">Immunoglobulin domain</keyword>
<name>H3AWQ5_LATCH</name>
<dbReference type="GeneTree" id="ENSGT01030000234556"/>
<dbReference type="HOGENOM" id="CLU_090350_3_1_1"/>
<dbReference type="Ensembl" id="ENSLACT00000014175.1">
    <property type="protein sequence ID" value="ENSLACP00000014076.1"/>
    <property type="gene ID" value="ENSLACG00000012390.1"/>
</dbReference>
<evidence type="ECO:0000259" key="17">
    <source>
        <dbReference type="PROSITE" id="PS50835"/>
    </source>
</evidence>
<evidence type="ECO:0000256" key="3">
    <source>
        <dbReference type="ARBA" id="ARBA00020871"/>
    </source>
</evidence>
<dbReference type="InterPro" id="IPR019566">
    <property type="entry name" value="MYP0_C"/>
</dbReference>
<evidence type="ECO:0000256" key="2">
    <source>
        <dbReference type="ARBA" id="ARBA00007180"/>
    </source>
</evidence>
<evidence type="ECO:0000256" key="14">
    <source>
        <dbReference type="SAM" id="MobiDB-lite"/>
    </source>
</evidence>
<dbReference type="GO" id="GO:0042552">
    <property type="term" value="P:myelination"/>
    <property type="evidence" value="ECO:0007669"/>
    <property type="project" value="TreeGrafter"/>
</dbReference>
<dbReference type="Pfam" id="PF10570">
    <property type="entry name" value="Myelin-PO_C"/>
    <property type="match status" value="1"/>
</dbReference>
<evidence type="ECO:0000256" key="16">
    <source>
        <dbReference type="SAM" id="SignalP"/>
    </source>
</evidence>
<dbReference type="InterPro" id="IPR036179">
    <property type="entry name" value="Ig-like_dom_sf"/>
</dbReference>
<dbReference type="PROSITE" id="PS50835">
    <property type="entry name" value="IG_LIKE"/>
    <property type="match status" value="1"/>
</dbReference>
<keyword evidence="5 15" id="KW-0812">Transmembrane</keyword>
<dbReference type="GO" id="GO:0043209">
    <property type="term" value="C:myelin sheath"/>
    <property type="evidence" value="ECO:0007669"/>
    <property type="project" value="Ensembl"/>
</dbReference>
<feature type="compositionally biased region" description="Basic and acidic residues" evidence="14">
    <location>
        <begin position="228"/>
        <end position="245"/>
    </location>
</feature>
<dbReference type="Pfam" id="PF07686">
    <property type="entry name" value="V-set"/>
    <property type="match status" value="1"/>
</dbReference>
<dbReference type="InterPro" id="IPR003599">
    <property type="entry name" value="Ig_sub"/>
</dbReference>
<evidence type="ECO:0000256" key="1">
    <source>
        <dbReference type="ARBA" id="ARBA00004251"/>
    </source>
</evidence>
<feature type="chain" id="PRO_5003580690" description="Myelin protein P0" evidence="16">
    <location>
        <begin position="29"/>
        <end position="245"/>
    </location>
</feature>
<dbReference type="PANTHER" id="PTHR13869">
    <property type="entry name" value="MYELIN P0 RELATED"/>
    <property type="match status" value="1"/>
</dbReference>
<dbReference type="STRING" id="7897.ENSLACP00000014076"/>
<keyword evidence="4" id="KW-1003">Cell membrane</keyword>
<reference evidence="19" key="1">
    <citation type="submission" date="2011-08" db="EMBL/GenBank/DDBJ databases">
        <title>The draft genome of Latimeria chalumnae.</title>
        <authorList>
            <person name="Di Palma F."/>
            <person name="Alfoldi J."/>
            <person name="Johnson J."/>
            <person name="Berlin A."/>
            <person name="Gnerre S."/>
            <person name="Jaffe D."/>
            <person name="MacCallum I."/>
            <person name="Young S."/>
            <person name="Walker B.J."/>
            <person name="Lander E."/>
            <person name="Lindblad-Toh K."/>
        </authorList>
    </citation>
    <scope>NUCLEOTIDE SEQUENCE [LARGE SCALE GENOMIC DNA]</scope>
    <source>
        <strain evidence="19">Wild caught</strain>
    </source>
</reference>
<dbReference type="SMART" id="SM00409">
    <property type="entry name" value="IG"/>
    <property type="match status" value="1"/>
</dbReference>